<feature type="transmembrane region" description="Helical" evidence="6">
    <location>
        <begin position="118"/>
        <end position="139"/>
    </location>
</feature>
<dbReference type="PROSITE" id="PS50850">
    <property type="entry name" value="MFS"/>
    <property type="match status" value="1"/>
</dbReference>
<protein>
    <submittedName>
        <fullName evidence="8">MFS transporter</fullName>
    </submittedName>
</protein>
<feature type="transmembrane region" description="Helical" evidence="6">
    <location>
        <begin position="353"/>
        <end position="373"/>
    </location>
</feature>
<comment type="caution">
    <text evidence="8">The sequence shown here is derived from an EMBL/GenBank/DDBJ whole genome shotgun (WGS) entry which is preliminary data.</text>
</comment>
<sequence length="410" mass="42676">MTPIDPPVANGHAPAARQLPPRVARLVLFALGMGGFAIGTSEFAIMGLMPEIARGLGIDEPQVGHVISAYALGVVVGAPLLAILGARLPRRTLLLALMGFYALGNLASALSPDYHAMLLFRFIAGLPHGAYFGVAALVAASISPPEQRGRAVGLVMLGLSIALLVGNPLATWLGQVLEWRHAFGLVALIALLTVALVARSLPPDPDEPHQDPIRELRDFNRKPVWLALGIGAIGFSGMFCVFSYLAPTMTQVTGLPESWIPFGLVAFGVGSIIGTLGGGWLYDRLRFRSVAVVLAWSVVVLLVFPFAAHAAWSLLLMVVAVGTMGALATILQAHLMAVAAGAQTLAAASNHSAFNAANALGPWLGGMAISSGFGWTSTGYVGAATAVAGLLVYAWARRDVRRAEACVAAG</sequence>
<dbReference type="EMBL" id="JBHRYA010000001">
    <property type="protein sequence ID" value="MFC3714602.1"/>
    <property type="molecule type" value="Genomic_DNA"/>
</dbReference>
<dbReference type="RefSeq" id="WP_386741529.1">
    <property type="nucleotide sequence ID" value="NZ_JBHRYA010000001.1"/>
</dbReference>
<feature type="transmembrane region" description="Helical" evidence="6">
    <location>
        <begin position="151"/>
        <end position="170"/>
    </location>
</feature>
<keyword evidence="3 6" id="KW-0812">Transmembrane</keyword>
<comment type="subcellular location">
    <subcellularLocation>
        <location evidence="1">Cell membrane</location>
        <topology evidence="1">Multi-pass membrane protein</topology>
    </subcellularLocation>
</comment>
<dbReference type="PANTHER" id="PTHR43124">
    <property type="entry name" value="PURINE EFFLUX PUMP PBUE"/>
    <property type="match status" value="1"/>
</dbReference>
<feature type="transmembrane region" description="Helical" evidence="6">
    <location>
        <begin position="289"/>
        <end position="308"/>
    </location>
</feature>
<dbReference type="InterPro" id="IPR011701">
    <property type="entry name" value="MFS"/>
</dbReference>
<dbReference type="Gene3D" id="1.20.1250.20">
    <property type="entry name" value="MFS general substrate transporter like domains"/>
    <property type="match status" value="2"/>
</dbReference>
<dbReference type="Pfam" id="PF07690">
    <property type="entry name" value="MFS_1"/>
    <property type="match status" value="1"/>
</dbReference>
<dbReference type="InterPro" id="IPR036259">
    <property type="entry name" value="MFS_trans_sf"/>
</dbReference>
<evidence type="ECO:0000256" key="3">
    <source>
        <dbReference type="ARBA" id="ARBA00022692"/>
    </source>
</evidence>
<reference evidence="9" key="1">
    <citation type="journal article" date="2019" name="Int. J. Syst. Evol. Microbiol.">
        <title>The Global Catalogue of Microorganisms (GCM) 10K type strain sequencing project: providing services to taxonomists for standard genome sequencing and annotation.</title>
        <authorList>
            <consortium name="The Broad Institute Genomics Platform"/>
            <consortium name="The Broad Institute Genome Sequencing Center for Infectious Disease"/>
            <person name="Wu L."/>
            <person name="Ma J."/>
        </authorList>
    </citation>
    <scope>NUCLEOTIDE SEQUENCE [LARGE SCALE GENOMIC DNA]</scope>
    <source>
        <strain evidence="9">KCTC 42441</strain>
    </source>
</reference>
<dbReference type="SUPFAM" id="SSF103473">
    <property type="entry name" value="MFS general substrate transporter"/>
    <property type="match status" value="1"/>
</dbReference>
<dbReference type="CDD" id="cd17324">
    <property type="entry name" value="MFS_NepI_like"/>
    <property type="match status" value="1"/>
</dbReference>
<feature type="transmembrane region" description="Helical" evidence="6">
    <location>
        <begin position="223"/>
        <end position="246"/>
    </location>
</feature>
<feature type="transmembrane region" description="Helical" evidence="6">
    <location>
        <begin position="314"/>
        <end position="341"/>
    </location>
</feature>
<organism evidence="8 9">
    <name type="scientific">Luteimonas soli</name>
    <dbReference type="NCBI Taxonomy" id="1648966"/>
    <lineage>
        <taxon>Bacteria</taxon>
        <taxon>Pseudomonadati</taxon>
        <taxon>Pseudomonadota</taxon>
        <taxon>Gammaproteobacteria</taxon>
        <taxon>Lysobacterales</taxon>
        <taxon>Lysobacteraceae</taxon>
        <taxon>Luteimonas</taxon>
    </lineage>
</organism>
<gene>
    <name evidence="8" type="ORF">ACFONC_00320</name>
</gene>
<dbReference type="InterPro" id="IPR020846">
    <property type="entry name" value="MFS_dom"/>
</dbReference>
<evidence type="ECO:0000256" key="2">
    <source>
        <dbReference type="ARBA" id="ARBA00022475"/>
    </source>
</evidence>
<dbReference type="InterPro" id="IPR050189">
    <property type="entry name" value="MFS_Efflux_Transporters"/>
</dbReference>
<accession>A0ABV7XGY9</accession>
<dbReference type="Proteomes" id="UP001595705">
    <property type="component" value="Unassembled WGS sequence"/>
</dbReference>
<keyword evidence="4 6" id="KW-1133">Transmembrane helix</keyword>
<keyword evidence="2" id="KW-1003">Cell membrane</keyword>
<keyword evidence="5 6" id="KW-0472">Membrane</keyword>
<feature type="transmembrane region" description="Helical" evidence="6">
    <location>
        <begin position="182"/>
        <end position="202"/>
    </location>
</feature>
<evidence type="ECO:0000256" key="5">
    <source>
        <dbReference type="ARBA" id="ARBA00023136"/>
    </source>
</evidence>
<feature type="transmembrane region" description="Helical" evidence="6">
    <location>
        <begin position="93"/>
        <end position="112"/>
    </location>
</feature>
<proteinExistence type="predicted"/>
<feature type="transmembrane region" description="Helical" evidence="6">
    <location>
        <begin position="26"/>
        <end position="47"/>
    </location>
</feature>
<evidence type="ECO:0000256" key="4">
    <source>
        <dbReference type="ARBA" id="ARBA00022989"/>
    </source>
</evidence>
<dbReference type="PANTHER" id="PTHR43124:SF3">
    <property type="entry name" value="CHLORAMPHENICOL EFFLUX PUMP RV0191"/>
    <property type="match status" value="1"/>
</dbReference>
<keyword evidence="9" id="KW-1185">Reference proteome</keyword>
<evidence type="ECO:0000256" key="6">
    <source>
        <dbReference type="SAM" id="Phobius"/>
    </source>
</evidence>
<feature type="transmembrane region" description="Helical" evidence="6">
    <location>
        <begin position="379"/>
        <end position="396"/>
    </location>
</feature>
<evidence type="ECO:0000313" key="8">
    <source>
        <dbReference type="EMBL" id="MFC3714602.1"/>
    </source>
</evidence>
<evidence type="ECO:0000259" key="7">
    <source>
        <dbReference type="PROSITE" id="PS50850"/>
    </source>
</evidence>
<feature type="domain" description="Major facilitator superfamily (MFS) profile" evidence="7">
    <location>
        <begin position="27"/>
        <end position="401"/>
    </location>
</feature>
<name>A0ABV7XGY9_9GAMM</name>
<evidence type="ECO:0000256" key="1">
    <source>
        <dbReference type="ARBA" id="ARBA00004651"/>
    </source>
</evidence>
<feature type="transmembrane region" description="Helical" evidence="6">
    <location>
        <begin position="258"/>
        <end position="282"/>
    </location>
</feature>
<feature type="transmembrane region" description="Helical" evidence="6">
    <location>
        <begin position="67"/>
        <end position="86"/>
    </location>
</feature>
<evidence type="ECO:0000313" key="9">
    <source>
        <dbReference type="Proteomes" id="UP001595705"/>
    </source>
</evidence>